<dbReference type="InterPro" id="IPR029039">
    <property type="entry name" value="Flavoprotein-like_sf"/>
</dbReference>
<dbReference type="Pfam" id="PF03358">
    <property type="entry name" value="FMN_red"/>
    <property type="match status" value="1"/>
</dbReference>
<evidence type="ECO:0000259" key="3">
    <source>
        <dbReference type="Pfam" id="PF03358"/>
    </source>
</evidence>
<proteinExistence type="predicted"/>
<dbReference type="EMBL" id="SRKR01000013">
    <property type="protein sequence ID" value="TGB10517.1"/>
    <property type="molecule type" value="Genomic_DNA"/>
</dbReference>
<sequence length="143" mass="16439">MKRSNQLNNDNILFINASQNRNGNTAQTGRQLLNGTQYQQLDLVDYKIYQIGQNYPDDQFAEVVDQIQRVQYLVLGTPVYWHAISGYLKVLLERLSQMDNPDILRGKKISVFVQGADPSDTEKPTKNVVQRFANVLGMDYREL</sequence>
<protein>
    <submittedName>
        <fullName evidence="4">NAD(P)H dehydrogenase</fullName>
    </submittedName>
</protein>
<reference evidence="4" key="2">
    <citation type="submission" date="2019-04" db="EMBL/GenBank/DDBJ databases">
        <authorList>
            <person name="Bisanz J.E."/>
            <person name="Chagwedera N.D."/>
            <person name="Chawla A."/>
            <person name="Turnbaugh P.J."/>
        </authorList>
    </citation>
    <scope>NUCLEOTIDE SEQUENCE</scope>
    <source>
        <strain evidence="4">I8-5</strain>
    </source>
</reference>
<keyword evidence="1" id="KW-0285">Flavoprotein</keyword>
<dbReference type="PANTHER" id="PTHR43278">
    <property type="entry name" value="NAD(P)H-DEPENDENT FMN-CONTAINING OXIDOREDUCTASE YWQN-RELATED"/>
    <property type="match status" value="1"/>
</dbReference>
<comment type="caution">
    <text evidence="4">The sequence shown here is derived from an EMBL/GenBank/DDBJ whole genome shotgun (WGS) entry which is preliminary data.</text>
</comment>
<dbReference type="AlphaFoldDB" id="A0AAX2SSJ0"/>
<name>A0AAX2SSJ0_LIMRT</name>
<evidence type="ECO:0000313" key="4">
    <source>
        <dbReference type="EMBL" id="TGB10517.1"/>
    </source>
</evidence>
<evidence type="ECO:0000256" key="2">
    <source>
        <dbReference type="ARBA" id="ARBA00022643"/>
    </source>
</evidence>
<accession>A0AAX2SSJ0</accession>
<gene>
    <name evidence="4" type="ORF">E5F87_07635</name>
</gene>
<dbReference type="GeneID" id="77191418"/>
<dbReference type="GO" id="GO:0016491">
    <property type="term" value="F:oxidoreductase activity"/>
    <property type="evidence" value="ECO:0007669"/>
    <property type="project" value="InterPro"/>
</dbReference>
<dbReference type="InterPro" id="IPR051796">
    <property type="entry name" value="ISF_SsuE-like"/>
</dbReference>
<dbReference type="SUPFAM" id="SSF52218">
    <property type="entry name" value="Flavoproteins"/>
    <property type="match status" value="1"/>
</dbReference>
<dbReference type="PANTHER" id="PTHR43278:SF4">
    <property type="entry name" value="NAD(P)H-DEPENDENT FMN-CONTAINING OXIDOREDUCTASE YWQN-RELATED"/>
    <property type="match status" value="1"/>
</dbReference>
<dbReference type="Proteomes" id="UP000297521">
    <property type="component" value="Unassembled WGS sequence"/>
</dbReference>
<evidence type="ECO:0000313" key="5">
    <source>
        <dbReference type="Proteomes" id="UP000297521"/>
    </source>
</evidence>
<dbReference type="RefSeq" id="WP_122481491.1">
    <property type="nucleotide sequence ID" value="NZ_PUXG01000025.1"/>
</dbReference>
<dbReference type="InterPro" id="IPR005025">
    <property type="entry name" value="FMN_Rdtase-like_dom"/>
</dbReference>
<keyword evidence="2" id="KW-0288">FMN</keyword>
<reference evidence="4" key="1">
    <citation type="journal article" date="2019" name="Cell Metab.">
        <title>Nutrient sensing in CD11c cells alters the gut microbiome to regulate food intake and body mass.</title>
        <authorList>
            <person name="Chagwedera N.D."/>
            <person name="Ang Q.Y."/>
            <person name="Bisanz J.E."/>
            <person name="Leong Y.A."/>
            <person name="Ganeshan K."/>
            <person name="Cai J."/>
            <person name="Patterson A.D."/>
            <person name="Turnbaugh P.J."/>
            <person name="Chawla A."/>
        </authorList>
    </citation>
    <scope>NUCLEOTIDE SEQUENCE</scope>
    <source>
        <strain evidence="4">I8-5</strain>
    </source>
</reference>
<feature type="domain" description="NADPH-dependent FMN reductase-like" evidence="3">
    <location>
        <begin position="11"/>
        <end position="138"/>
    </location>
</feature>
<organism evidence="4 5">
    <name type="scientific">Limosilactobacillus reuteri</name>
    <name type="common">Lactobacillus reuteri</name>
    <dbReference type="NCBI Taxonomy" id="1598"/>
    <lineage>
        <taxon>Bacteria</taxon>
        <taxon>Bacillati</taxon>
        <taxon>Bacillota</taxon>
        <taxon>Bacilli</taxon>
        <taxon>Lactobacillales</taxon>
        <taxon>Lactobacillaceae</taxon>
        <taxon>Limosilactobacillus</taxon>
    </lineage>
</organism>
<evidence type="ECO:0000256" key="1">
    <source>
        <dbReference type="ARBA" id="ARBA00022630"/>
    </source>
</evidence>
<dbReference type="Gene3D" id="3.40.50.360">
    <property type="match status" value="1"/>
</dbReference>